<accession>A0A917BNI1</accession>
<feature type="compositionally biased region" description="Low complexity" evidence="1">
    <location>
        <begin position="17"/>
        <end position="33"/>
    </location>
</feature>
<dbReference type="Proteomes" id="UP000606044">
    <property type="component" value="Unassembled WGS sequence"/>
</dbReference>
<dbReference type="RefSeq" id="WP_188576020.1">
    <property type="nucleotide sequence ID" value="NZ_BMCT01000001.1"/>
</dbReference>
<name>A0A917BNI1_9HYPH</name>
<organism evidence="2 3">
    <name type="scientific">Azorhizobium oxalatiphilum</name>
    <dbReference type="NCBI Taxonomy" id="980631"/>
    <lineage>
        <taxon>Bacteria</taxon>
        <taxon>Pseudomonadati</taxon>
        <taxon>Pseudomonadota</taxon>
        <taxon>Alphaproteobacteria</taxon>
        <taxon>Hyphomicrobiales</taxon>
        <taxon>Xanthobacteraceae</taxon>
        <taxon>Azorhizobium</taxon>
    </lineage>
</organism>
<sequence length="54" mass="6014">MIDASGSFKDIMHNLKTKTPVVRPTTTPVSVKPHQPPCGMTREDLRQIILEQIG</sequence>
<reference evidence="2" key="2">
    <citation type="submission" date="2020-09" db="EMBL/GenBank/DDBJ databases">
        <authorList>
            <person name="Sun Q."/>
            <person name="Sedlacek I."/>
        </authorList>
    </citation>
    <scope>NUCLEOTIDE SEQUENCE</scope>
    <source>
        <strain evidence="2">CCM 7897</strain>
    </source>
</reference>
<reference evidence="2" key="1">
    <citation type="journal article" date="2014" name="Int. J. Syst. Evol. Microbiol.">
        <title>Complete genome sequence of Corynebacterium casei LMG S-19264T (=DSM 44701T), isolated from a smear-ripened cheese.</title>
        <authorList>
            <consortium name="US DOE Joint Genome Institute (JGI-PGF)"/>
            <person name="Walter F."/>
            <person name="Albersmeier A."/>
            <person name="Kalinowski J."/>
            <person name="Ruckert C."/>
        </authorList>
    </citation>
    <scope>NUCLEOTIDE SEQUENCE</scope>
    <source>
        <strain evidence="2">CCM 7897</strain>
    </source>
</reference>
<protein>
    <submittedName>
        <fullName evidence="2">Uncharacterized protein</fullName>
    </submittedName>
</protein>
<evidence type="ECO:0000313" key="2">
    <source>
        <dbReference type="EMBL" id="GGF52920.1"/>
    </source>
</evidence>
<evidence type="ECO:0000256" key="1">
    <source>
        <dbReference type="SAM" id="MobiDB-lite"/>
    </source>
</evidence>
<comment type="caution">
    <text evidence="2">The sequence shown here is derived from an EMBL/GenBank/DDBJ whole genome shotgun (WGS) entry which is preliminary data.</text>
</comment>
<proteinExistence type="predicted"/>
<gene>
    <name evidence="2" type="ORF">GCM10007301_10500</name>
</gene>
<feature type="region of interest" description="Disordered" evidence="1">
    <location>
        <begin position="15"/>
        <end position="40"/>
    </location>
</feature>
<keyword evidence="3" id="KW-1185">Reference proteome</keyword>
<dbReference type="AlphaFoldDB" id="A0A917BNI1"/>
<evidence type="ECO:0000313" key="3">
    <source>
        <dbReference type="Proteomes" id="UP000606044"/>
    </source>
</evidence>
<dbReference type="EMBL" id="BMCT01000001">
    <property type="protein sequence ID" value="GGF52920.1"/>
    <property type="molecule type" value="Genomic_DNA"/>
</dbReference>